<keyword evidence="3" id="KW-1185">Reference proteome</keyword>
<dbReference type="AlphaFoldDB" id="A0A2Z3Z0C7"/>
<organism evidence="2 3">
    <name type="scientific">Corynebacterium provencense</name>
    <dbReference type="NCBI Taxonomy" id="1737425"/>
    <lineage>
        <taxon>Bacteria</taxon>
        <taxon>Bacillati</taxon>
        <taxon>Actinomycetota</taxon>
        <taxon>Actinomycetes</taxon>
        <taxon>Mycobacteriales</taxon>
        <taxon>Corynebacteriaceae</taxon>
        <taxon>Corynebacterium</taxon>
    </lineage>
</organism>
<sequence>MNPSPRFAAGRHYHASPVIALVAAVLTLSACGTDGGESGGTAPGSASFPMSGDTGDTGGSGSNGASAAEAREDEAVRTVYRGVLGNLRVADFAGDGVGADRLSGDYGYTTADINADGTPELLVRASGTEFSSIRVFGVDSGRTAPVSPSQLFHEGASSAGGARASLEATADSAGLLQSDWMGGTGASQTTLWVFDGSEMKDSGQTWSYQLNQEPPELESRRVGLSWTPVSDLSVLDALTTGGPAGGDGASTDSGPRPTPAAGAPGGTGAESAGTESSGELPGTATAPASQVGGTCGTVDGAEVTAGVSTSCGFAMNVARQAMQPGWGPGKSVDPSDPTAPTWGGSRTVTAVSPTTGQSYTLECMMNQDAGGAHCEGGDGARVGLNAGRGGSLSRLLTN</sequence>
<feature type="region of interest" description="Disordered" evidence="1">
    <location>
        <begin position="34"/>
        <end position="72"/>
    </location>
</feature>
<dbReference type="Proteomes" id="UP000247696">
    <property type="component" value="Chromosome"/>
</dbReference>
<evidence type="ECO:0000313" key="2">
    <source>
        <dbReference type="EMBL" id="AWT27053.1"/>
    </source>
</evidence>
<protein>
    <submittedName>
        <fullName evidence="2">Uncharacterized protein</fullName>
    </submittedName>
</protein>
<feature type="region of interest" description="Disordered" evidence="1">
    <location>
        <begin position="324"/>
        <end position="346"/>
    </location>
</feature>
<dbReference type="OrthoDB" id="4427956at2"/>
<evidence type="ECO:0000256" key="1">
    <source>
        <dbReference type="SAM" id="MobiDB-lite"/>
    </source>
</evidence>
<name>A0A2Z3Z0C7_9CORY</name>
<dbReference type="EMBL" id="CP024988">
    <property type="protein sequence ID" value="AWT27053.1"/>
    <property type="molecule type" value="Genomic_DNA"/>
</dbReference>
<accession>A0A2Z3Z0C7</accession>
<evidence type="ECO:0000313" key="3">
    <source>
        <dbReference type="Proteomes" id="UP000247696"/>
    </source>
</evidence>
<dbReference type="PROSITE" id="PS51257">
    <property type="entry name" value="PROKAR_LIPOPROTEIN"/>
    <property type="match status" value="1"/>
</dbReference>
<dbReference type="KEGG" id="cpre:Csp1_23030"/>
<feature type="compositionally biased region" description="Low complexity" evidence="1">
    <location>
        <begin position="269"/>
        <end position="279"/>
    </location>
</feature>
<feature type="region of interest" description="Disordered" evidence="1">
    <location>
        <begin position="236"/>
        <end position="290"/>
    </location>
</feature>
<gene>
    <name evidence="2" type="ORF">Csp1_23030</name>
</gene>
<reference evidence="3" key="1">
    <citation type="submission" date="2017-11" db="EMBL/GenBank/DDBJ databases">
        <title>Otitis media/interna in a cat caused by the recently described species Corynebacterium provencense.</title>
        <authorList>
            <person name="Kittl S."/>
            <person name="Brodard I."/>
            <person name="Rychener L."/>
            <person name="Jores J."/>
            <person name="Roosje P."/>
            <person name="Gobeli Brawand S."/>
        </authorList>
    </citation>
    <scope>NUCLEOTIDE SEQUENCE [LARGE SCALE GENOMIC DNA]</scope>
    <source>
        <strain evidence="3">17KM38</strain>
    </source>
</reference>
<dbReference type="RefSeq" id="WP_110482088.1">
    <property type="nucleotide sequence ID" value="NZ_CP024988.1"/>
</dbReference>
<proteinExistence type="predicted"/>